<dbReference type="EMBL" id="MU854052">
    <property type="protein sequence ID" value="KAK3933897.1"/>
    <property type="molecule type" value="Genomic_DNA"/>
</dbReference>
<dbReference type="PANTHER" id="PTHR47785">
    <property type="entry name" value="ZN(II)2CYS6 TRANSCRIPTION FACTOR (EUROFUNG)-RELATED-RELATED"/>
    <property type="match status" value="1"/>
</dbReference>
<dbReference type="Proteomes" id="UP001303473">
    <property type="component" value="Unassembled WGS sequence"/>
</dbReference>
<feature type="non-terminal residue" evidence="1">
    <location>
        <position position="1"/>
    </location>
</feature>
<dbReference type="PANTHER" id="PTHR47785:SF4">
    <property type="entry name" value="ZN(II)2CYS6 TRANSCRIPTION FACTOR (EUROFUNG)"/>
    <property type="match status" value="1"/>
</dbReference>
<gene>
    <name evidence="1" type="ORF">QBC46DRAFT_274875</name>
</gene>
<dbReference type="InterPro" id="IPR053181">
    <property type="entry name" value="EcdB-like_regulator"/>
</dbReference>
<dbReference type="AlphaFoldDB" id="A0AAN6MXV2"/>
<evidence type="ECO:0000313" key="1">
    <source>
        <dbReference type="EMBL" id="KAK3933897.1"/>
    </source>
</evidence>
<proteinExistence type="predicted"/>
<reference evidence="2" key="1">
    <citation type="journal article" date="2023" name="Mol. Phylogenet. Evol.">
        <title>Genome-scale phylogeny and comparative genomics of the fungal order Sordariales.</title>
        <authorList>
            <person name="Hensen N."/>
            <person name="Bonometti L."/>
            <person name="Westerberg I."/>
            <person name="Brannstrom I.O."/>
            <person name="Guillou S."/>
            <person name="Cros-Aarteil S."/>
            <person name="Calhoun S."/>
            <person name="Haridas S."/>
            <person name="Kuo A."/>
            <person name="Mondo S."/>
            <person name="Pangilinan J."/>
            <person name="Riley R."/>
            <person name="LaButti K."/>
            <person name="Andreopoulos B."/>
            <person name="Lipzen A."/>
            <person name="Chen C."/>
            <person name="Yan M."/>
            <person name="Daum C."/>
            <person name="Ng V."/>
            <person name="Clum A."/>
            <person name="Steindorff A."/>
            <person name="Ohm R.A."/>
            <person name="Martin F."/>
            <person name="Silar P."/>
            <person name="Natvig D.O."/>
            <person name="Lalanne C."/>
            <person name="Gautier V."/>
            <person name="Ament-Velasquez S.L."/>
            <person name="Kruys A."/>
            <person name="Hutchinson M.I."/>
            <person name="Powell A.J."/>
            <person name="Barry K."/>
            <person name="Miller A.N."/>
            <person name="Grigoriev I.V."/>
            <person name="Debuchy R."/>
            <person name="Gladieux P."/>
            <person name="Hiltunen Thoren M."/>
            <person name="Johannesson H."/>
        </authorList>
    </citation>
    <scope>NUCLEOTIDE SEQUENCE [LARGE SCALE GENOMIC DNA]</scope>
    <source>
        <strain evidence="2">CBS 340.73</strain>
    </source>
</reference>
<organism evidence="1 2">
    <name type="scientific">Diplogelasinospora grovesii</name>
    <dbReference type="NCBI Taxonomy" id="303347"/>
    <lineage>
        <taxon>Eukaryota</taxon>
        <taxon>Fungi</taxon>
        <taxon>Dikarya</taxon>
        <taxon>Ascomycota</taxon>
        <taxon>Pezizomycotina</taxon>
        <taxon>Sordariomycetes</taxon>
        <taxon>Sordariomycetidae</taxon>
        <taxon>Sordariales</taxon>
        <taxon>Diplogelasinosporaceae</taxon>
        <taxon>Diplogelasinospora</taxon>
    </lineage>
</organism>
<accession>A0AAN6MXV2</accession>
<sequence>STYTEFRSDVMVPAIGADARTPGDIPEQVIEYAAKGILALIESTRAFHNVEDKRFIITNVFGTAHAQWGNLPTLAAAFKDPILSAYIDENTLKELFSRTIAFFKLIAQPTSALAIDMRILEGLERELWNRSVDMMDI</sequence>
<protein>
    <submittedName>
        <fullName evidence="1">Uncharacterized protein</fullName>
    </submittedName>
</protein>
<keyword evidence="2" id="KW-1185">Reference proteome</keyword>
<comment type="caution">
    <text evidence="1">The sequence shown here is derived from an EMBL/GenBank/DDBJ whole genome shotgun (WGS) entry which is preliminary data.</text>
</comment>
<evidence type="ECO:0000313" key="2">
    <source>
        <dbReference type="Proteomes" id="UP001303473"/>
    </source>
</evidence>
<name>A0AAN6MXV2_9PEZI</name>